<dbReference type="AlphaFoldDB" id="A0A9P7EAU8"/>
<gene>
    <name evidence="1" type="ORF">BJ212DRAFT_1299700</name>
</gene>
<dbReference type="OrthoDB" id="2634326at2759"/>
<evidence type="ECO:0000313" key="2">
    <source>
        <dbReference type="Proteomes" id="UP000807769"/>
    </source>
</evidence>
<name>A0A9P7EAU8_9AGAM</name>
<keyword evidence="2" id="KW-1185">Reference proteome</keyword>
<comment type="caution">
    <text evidence="1">The sequence shown here is derived from an EMBL/GenBank/DDBJ whole genome shotgun (WGS) entry which is preliminary data.</text>
</comment>
<evidence type="ECO:0000313" key="1">
    <source>
        <dbReference type="EMBL" id="KAG1816426.1"/>
    </source>
</evidence>
<dbReference type="EMBL" id="JABBWG010000016">
    <property type="protein sequence ID" value="KAG1816426.1"/>
    <property type="molecule type" value="Genomic_DNA"/>
</dbReference>
<protein>
    <submittedName>
        <fullName evidence="1">Uncharacterized protein</fullName>
    </submittedName>
</protein>
<reference evidence="1" key="1">
    <citation type="journal article" date="2020" name="New Phytol.">
        <title>Comparative genomics reveals dynamic genome evolution in host specialist ectomycorrhizal fungi.</title>
        <authorList>
            <person name="Lofgren L.A."/>
            <person name="Nguyen N.H."/>
            <person name="Vilgalys R."/>
            <person name="Ruytinx J."/>
            <person name="Liao H.L."/>
            <person name="Branco S."/>
            <person name="Kuo A."/>
            <person name="LaButti K."/>
            <person name="Lipzen A."/>
            <person name="Andreopoulos W."/>
            <person name="Pangilinan J."/>
            <person name="Riley R."/>
            <person name="Hundley H."/>
            <person name="Na H."/>
            <person name="Barry K."/>
            <person name="Grigoriev I.V."/>
            <person name="Stajich J.E."/>
            <person name="Kennedy P.G."/>
        </authorList>
    </citation>
    <scope>NUCLEOTIDE SEQUENCE</scope>
    <source>
        <strain evidence="1">MN1</strain>
    </source>
</reference>
<dbReference type="GeneID" id="64626922"/>
<proteinExistence type="predicted"/>
<accession>A0A9P7EAU8</accession>
<organism evidence="1 2">
    <name type="scientific">Suillus subaureus</name>
    <dbReference type="NCBI Taxonomy" id="48587"/>
    <lineage>
        <taxon>Eukaryota</taxon>
        <taxon>Fungi</taxon>
        <taxon>Dikarya</taxon>
        <taxon>Basidiomycota</taxon>
        <taxon>Agaricomycotina</taxon>
        <taxon>Agaricomycetes</taxon>
        <taxon>Agaricomycetidae</taxon>
        <taxon>Boletales</taxon>
        <taxon>Suillineae</taxon>
        <taxon>Suillaceae</taxon>
        <taxon>Suillus</taxon>
    </lineage>
</organism>
<dbReference type="Proteomes" id="UP000807769">
    <property type="component" value="Unassembled WGS sequence"/>
</dbReference>
<sequence>MPLTIPCEFQPFLHDGDNAITATDTCSLAYDSQFIFTSPNMTFVPQLYDNPSNIMQVRADGKFWVMDPFQWPQMYADAYTWSFTILQHEFHEPGTDLWYAWWLPANKCVGSYKLFREHKQDVVVGWVTGLRSVFERFKETLAWQDIVMILAKFQRRFLEIWSMVDYLKIFELRLKFEDKEHVVNKTWMGCFTKDSAIALRLHKAGVPVWLIQDVRLVNNKINICQVVPFTPADLVFGMYLHLIKNFAQPFNIQYKGPSDHQCQAAVHQPYLTFEEIPIDQTEVNHLAVSRELSLGKAPAKKMNKSTTYEPTALCQNQSQVGHDKWADVVHPFMPSINTFFASAMSQAEKDLSWVKPTHTRMDEGYRLPNPGLFFNILSLQSLKKYLANWLACHESWLKHVYVSPPSPLPQSQNWRDLLIMQPTPQPLSSSGQMPSGKTGKSKAKLGSFFRDELSLLCQFWTGSQILQWRGQKIEAAMLENLLHHLIQEIIYEICEQSFRYDLLELDECLARHMQWDQEHSLTMWDKDFLTQNDGLNAESFQDALAFFEKFHQVLIAWEGAPQDLKQPFTKLMPKGEKWQCMKQCCPPVVPHMLYVGA</sequence>
<dbReference type="RefSeq" id="XP_041193099.1">
    <property type="nucleotide sequence ID" value="XM_041332905.1"/>
</dbReference>